<dbReference type="Proteomes" id="UP000612899">
    <property type="component" value="Unassembled WGS sequence"/>
</dbReference>
<keyword evidence="5" id="KW-1185">Reference proteome</keyword>
<accession>A0A8J3Q496</accession>
<dbReference type="InterPro" id="IPR000182">
    <property type="entry name" value="GNAT_dom"/>
</dbReference>
<dbReference type="PROSITE" id="PS51186">
    <property type="entry name" value="GNAT"/>
    <property type="match status" value="1"/>
</dbReference>
<dbReference type="Pfam" id="PF00583">
    <property type="entry name" value="Acetyltransf_1"/>
    <property type="match status" value="1"/>
</dbReference>
<evidence type="ECO:0000256" key="1">
    <source>
        <dbReference type="ARBA" id="ARBA00022679"/>
    </source>
</evidence>
<dbReference type="GO" id="GO:0016747">
    <property type="term" value="F:acyltransferase activity, transferring groups other than amino-acyl groups"/>
    <property type="evidence" value="ECO:0007669"/>
    <property type="project" value="InterPro"/>
</dbReference>
<feature type="domain" description="N-acetyltransferase" evidence="3">
    <location>
        <begin position="9"/>
        <end position="149"/>
    </location>
</feature>
<protein>
    <submittedName>
        <fullName evidence="4">N-acetyltransferase</fullName>
    </submittedName>
</protein>
<evidence type="ECO:0000313" key="5">
    <source>
        <dbReference type="Proteomes" id="UP000612899"/>
    </source>
</evidence>
<comment type="caution">
    <text evidence="4">The sequence shown here is derived from an EMBL/GenBank/DDBJ whole genome shotgun (WGS) entry which is preliminary data.</text>
</comment>
<evidence type="ECO:0000256" key="2">
    <source>
        <dbReference type="ARBA" id="ARBA00023315"/>
    </source>
</evidence>
<proteinExistence type="predicted"/>
<dbReference type="Gene3D" id="3.40.630.30">
    <property type="match status" value="1"/>
</dbReference>
<organism evidence="4 5">
    <name type="scientific">Rhizocola hellebori</name>
    <dbReference type="NCBI Taxonomy" id="1392758"/>
    <lineage>
        <taxon>Bacteria</taxon>
        <taxon>Bacillati</taxon>
        <taxon>Actinomycetota</taxon>
        <taxon>Actinomycetes</taxon>
        <taxon>Micromonosporales</taxon>
        <taxon>Micromonosporaceae</taxon>
        <taxon>Rhizocola</taxon>
    </lineage>
</organism>
<dbReference type="SUPFAM" id="SSF55729">
    <property type="entry name" value="Acyl-CoA N-acyltransferases (Nat)"/>
    <property type="match status" value="1"/>
</dbReference>
<dbReference type="PANTHER" id="PTHR43877">
    <property type="entry name" value="AMINOALKYLPHOSPHONATE N-ACETYLTRANSFERASE-RELATED-RELATED"/>
    <property type="match status" value="1"/>
</dbReference>
<name>A0A8J3Q496_9ACTN</name>
<reference evidence="4" key="1">
    <citation type="submission" date="2021-01" db="EMBL/GenBank/DDBJ databases">
        <title>Whole genome shotgun sequence of Rhizocola hellebori NBRC 109834.</title>
        <authorList>
            <person name="Komaki H."/>
            <person name="Tamura T."/>
        </authorList>
    </citation>
    <scope>NUCLEOTIDE SEQUENCE</scope>
    <source>
        <strain evidence="4">NBRC 109834</strain>
    </source>
</reference>
<evidence type="ECO:0000259" key="3">
    <source>
        <dbReference type="PROSITE" id="PS51186"/>
    </source>
</evidence>
<evidence type="ECO:0000313" key="4">
    <source>
        <dbReference type="EMBL" id="GIH03111.1"/>
    </source>
</evidence>
<sequence>MSNLHWVLIQNKEITHPDVTLLVRNAEDELIVRYPEQVPSTVNPHARFVVAYVLGRPVGCGALILLDEGVAEIKRLYVLPAHRRNGVARRILLALERKAIAAQVGELILASGTRQPEALPFYESLGYQRIEPYGHHIGNPVSVCFSKRL</sequence>
<dbReference type="InterPro" id="IPR050832">
    <property type="entry name" value="Bact_Acetyltransf"/>
</dbReference>
<dbReference type="CDD" id="cd04301">
    <property type="entry name" value="NAT_SF"/>
    <property type="match status" value="1"/>
</dbReference>
<dbReference type="EMBL" id="BONY01000006">
    <property type="protein sequence ID" value="GIH03111.1"/>
    <property type="molecule type" value="Genomic_DNA"/>
</dbReference>
<gene>
    <name evidence="4" type="ORF">Rhe02_11780</name>
</gene>
<dbReference type="PANTHER" id="PTHR43877:SF2">
    <property type="entry name" value="AMINOALKYLPHOSPHONATE N-ACETYLTRANSFERASE-RELATED"/>
    <property type="match status" value="1"/>
</dbReference>
<keyword evidence="1" id="KW-0808">Transferase</keyword>
<dbReference type="AlphaFoldDB" id="A0A8J3Q496"/>
<dbReference type="InterPro" id="IPR016181">
    <property type="entry name" value="Acyl_CoA_acyltransferase"/>
</dbReference>
<keyword evidence="2" id="KW-0012">Acyltransferase</keyword>